<dbReference type="Proteomes" id="UP000019471">
    <property type="component" value="Unassembled WGS sequence"/>
</dbReference>
<accession>W9XPY1</accession>
<gene>
    <name evidence="2" type="ORF">A1O5_04883</name>
</gene>
<keyword evidence="1" id="KW-1133">Transmembrane helix</keyword>
<feature type="transmembrane region" description="Helical" evidence="1">
    <location>
        <begin position="180"/>
        <end position="197"/>
    </location>
</feature>
<dbReference type="RefSeq" id="XP_007743677.1">
    <property type="nucleotide sequence ID" value="XM_007745487.1"/>
</dbReference>
<dbReference type="PANTHER" id="PTHR36840">
    <property type="entry name" value="BLL5714 PROTEIN"/>
    <property type="match status" value="1"/>
</dbReference>
<proteinExistence type="predicted"/>
<dbReference type="EMBL" id="AMGX01000006">
    <property type="protein sequence ID" value="EXJ72379.1"/>
    <property type="molecule type" value="Genomic_DNA"/>
</dbReference>
<dbReference type="GeneID" id="19189604"/>
<feature type="transmembrane region" description="Helical" evidence="1">
    <location>
        <begin position="44"/>
        <end position="64"/>
    </location>
</feature>
<dbReference type="Pfam" id="PF06772">
    <property type="entry name" value="LtrA"/>
    <property type="match status" value="1"/>
</dbReference>
<feature type="transmembrane region" description="Helical" evidence="1">
    <location>
        <begin position="85"/>
        <end position="107"/>
    </location>
</feature>
<name>W9XPY1_9EURO</name>
<feature type="transmembrane region" description="Helical" evidence="1">
    <location>
        <begin position="12"/>
        <end position="32"/>
    </location>
</feature>
<dbReference type="HOGENOM" id="CLU_1128965_0_0_1"/>
<evidence type="ECO:0000313" key="2">
    <source>
        <dbReference type="EMBL" id="EXJ72379.1"/>
    </source>
</evidence>
<keyword evidence="1" id="KW-0472">Membrane</keyword>
<reference evidence="2 3" key="1">
    <citation type="submission" date="2013-03" db="EMBL/GenBank/DDBJ databases">
        <title>The Genome Sequence of Cladophialophora psammophila CBS 110553.</title>
        <authorList>
            <consortium name="The Broad Institute Genomics Platform"/>
            <person name="Cuomo C."/>
            <person name="de Hoog S."/>
            <person name="Gorbushina A."/>
            <person name="Walker B."/>
            <person name="Young S.K."/>
            <person name="Zeng Q."/>
            <person name="Gargeya S."/>
            <person name="Fitzgerald M."/>
            <person name="Haas B."/>
            <person name="Abouelleil A."/>
            <person name="Allen A.W."/>
            <person name="Alvarado L."/>
            <person name="Arachchi H.M."/>
            <person name="Berlin A.M."/>
            <person name="Chapman S.B."/>
            <person name="Gainer-Dewar J."/>
            <person name="Goldberg J."/>
            <person name="Griggs A."/>
            <person name="Gujja S."/>
            <person name="Hansen M."/>
            <person name="Howarth C."/>
            <person name="Imamovic A."/>
            <person name="Ireland A."/>
            <person name="Larimer J."/>
            <person name="McCowan C."/>
            <person name="Murphy C."/>
            <person name="Pearson M."/>
            <person name="Poon T.W."/>
            <person name="Priest M."/>
            <person name="Roberts A."/>
            <person name="Saif S."/>
            <person name="Shea T."/>
            <person name="Sisk P."/>
            <person name="Sykes S."/>
            <person name="Wortman J."/>
            <person name="Nusbaum C."/>
            <person name="Birren B."/>
        </authorList>
    </citation>
    <scope>NUCLEOTIDE SEQUENCE [LARGE SCALE GENOMIC DNA]</scope>
    <source>
        <strain evidence="2 3">CBS 110553</strain>
    </source>
</reference>
<keyword evidence="3" id="KW-1185">Reference proteome</keyword>
<dbReference type="PANTHER" id="PTHR36840:SF1">
    <property type="entry name" value="BLL5714 PROTEIN"/>
    <property type="match status" value="1"/>
</dbReference>
<dbReference type="OrthoDB" id="191995at2759"/>
<dbReference type="AlphaFoldDB" id="W9XPY1"/>
<sequence>MEFKKALDVHHFQSRMSNFFIIILGEGVLQLVKDGPLVLGLNGSTGIMVWILLIYYEFSFLYFNRDGSRRFIPAATNKGRKTLTWVLWHIPLFSSILTFASSVMFIIRHQPDAPYNSPGGQAGEAQQIPHDDLPRYLYRAVWTCASSLGIIMLSMTALALLDKSLDEPGTLKVNNRYIRLSGRVVYIAVIVCVPATPHMDARLFLGIAAFMLLAVTVWEWNVGLDRGGALIEPMGLSHMMSRELTS</sequence>
<comment type="caution">
    <text evidence="2">The sequence shown here is derived from an EMBL/GenBank/DDBJ whole genome shotgun (WGS) entry which is preliminary data.</text>
</comment>
<evidence type="ECO:0000313" key="3">
    <source>
        <dbReference type="Proteomes" id="UP000019471"/>
    </source>
</evidence>
<organism evidence="2 3">
    <name type="scientific">Cladophialophora psammophila CBS 110553</name>
    <dbReference type="NCBI Taxonomy" id="1182543"/>
    <lineage>
        <taxon>Eukaryota</taxon>
        <taxon>Fungi</taxon>
        <taxon>Dikarya</taxon>
        <taxon>Ascomycota</taxon>
        <taxon>Pezizomycotina</taxon>
        <taxon>Eurotiomycetes</taxon>
        <taxon>Chaetothyriomycetidae</taxon>
        <taxon>Chaetothyriales</taxon>
        <taxon>Herpotrichiellaceae</taxon>
        <taxon>Cladophialophora</taxon>
    </lineage>
</organism>
<protein>
    <submittedName>
        <fullName evidence="2">Uncharacterized protein</fullName>
    </submittedName>
</protein>
<feature type="transmembrane region" description="Helical" evidence="1">
    <location>
        <begin position="203"/>
        <end position="224"/>
    </location>
</feature>
<feature type="transmembrane region" description="Helical" evidence="1">
    <location>
        <begin position="140"/>
        <end position="160"/>
    </location>
</feature>
<dbReference type="InterPro" id="IPR010640">
    <property type="entry name" value="Low_temperature_requirement_A"/>
</dbReference>
<keyword evidence="1" id="KW-0812">Transmembrane</keyword>
<evidence type="ECO:0000256" key="1">
    <source>
        <dbReference type="SAM" id="Phobius"/>
    </source>
</evidence>